<dbReference type="EMBL" id="LSRE01000050">
    <property type="protein sequence ID" value="KXO89075.1"/>
    <property type="molecule type" value="Genomic_DNA"/>
</dbReference>
<organism evidence="2 3">
    <name type="scientific">Tsukamurella pseudospumae</name>
    <dbReference type="NCBI Taxonomy" id="239498"/>
    <lineage>
        <taxon>Bacteria</taxon>
        <taxon>Bacillati</taxon>
        <taxon>Actinomycetota</taxon>
        <taxon>Actinomycetes</taxon>
        <taxon>Mycobacteriales</taxon>
        <taxon>Tsukamurellaceae</taxon>
        <taxon>Tsukamurella</taxon>
    </lineage>
</organism>
<sequence>MQKELDNRLSSMLLRGDVRGGDTVRVDVDDDGLVLSVVEKHADGSVSEGSLPAEEKTDEEKEKA</sequence>
<gene>
    <name evidence="2" type="ORF">AXK61_10655</name>
</gene>
<accession>A0A137YT73</accession>
<evidence type="ECO:0000313" key="3">
    <source>
        <dbReference type="Proteomes" id="UP000070409"/>
    </source>
</evidence>
<evidence type="ECO:0000313" key="2">
    <source>
        <dbReference type="EMBL" id="KXO89075.1"/>
    </source>
</evidence>
<evidence type="ECO:0000256" key="1">
    <source>
        <dbReference type="SAM" id="MobiDB-lite"/>
    </source>
</evidence>
<feature type="region of interest" description="Disordered" evidence="1">
    <location>
        <begin position="41"/>
        <end position="64"/>
    </location>
</feature>
<feature type="compositionally biased region" description="Basic and acidic residues" evidence="1">
    <location>
        <begin position="53"/>
        <end position="64"/>
    </location>
</feature>
<keyword evidence="3" id="KW-1185">Reference proteome</keyword>
<comment type="caution">
    <text evidence="2">The sequence shown here is derived from an EMBL/GenBank/DDBJ whole genome shotgun (WGS) entry which is preliminary data.</text>
</comment>
<reference evidence="2 3" key="1">
    <citation type="submission" date="2016-02" db="EMBL/GenBank/DDBJ databases">
        <authorList>
            <person name="Teng J.L."/>
            <person name="Tang Y."/>
            <person name="Huang Y."/>
            <person name="Guo F."/>
            <person name="Wei W."/>
            <person name="Chen J.H."/>
            <person name="Wong S.Y."/>
            <person name="Lau S.K."/>
            <person name="Woo P.C."/>
        </authorList>
    </citation>
    <scope>NUCLEOTIDE SEQUENCE [LARGE SCALE GENOMIC DNA]</scope>
    <source>
        <strain evidence="2 3">JCM 13375</strain>
    </source>
</reference>
<dbReference type="Gene3D" id="1.10.8.60">
    <property type="match status" value="1"/>
</dbReference>
<dbReference type="Proteomes" id="UP000070409">
    <property type="component" value="Unassembled WGS sequence"/>
</dbReference>
<protein>
    <recommendedName>
        <fullName evidence="4">Clp ATPase C-terminal domain-containing protein</fullName>
    </recommendedName>
</protein>
<proteinExistence type="predicted"/>
<name>A0A137YT73_9ACTN</name>
<evidence type="ECO:0008006" key="4">
    <source>
        <dbReference type="Google" id="ProtNLM"/>
    </source>
</evidence>